<reference evidence="1 2" key="1">
    <citation type="journal article" date="2024" name="Ann. Entomol. Soc. Am.">
        <title>Genomic analyses of the southern and eastern yellowjacket wasps (Hymenoptera: Vespidae) reveal evolutionary signatures of social life.</title>
        <authorList>
            <person name="Catto M.A."/>
            <person name="Caine P.B."/>
            <person name="Orr S.E."/>
            <person name="Hunt B.G."/>
            <person name="Goodisman M.A.D."/>
        </authorList>
    </citation>
    <scope>NUCLEOTIDE SEQUENCE [LARGE SCALE GENOMIC DNA]</scope>
    <source>
        <strain evidence="1">232</strain>
        <tissue evidence="1">Head and thorax</tissue>
    </source>
</reference>
<evidence type="ECO:0000313" key="1">
    <source>
        <dbReference type="EMBL" id="KAL2748757.1"/>
    </source>
</evidence>
<gene>
    <name evidence="1" type="ORF">V1477_003400</name>
</gene>
<name>A0ABD2CUJ8_VESMC</name>
<dbReference type="AlphaFoldDB" id="A0ABD2CUJ8"/>
<sequence length="130" mass="15348">MNKWEKIGQIIGIIWDKIDCIWRSIKKRNRSELFMKVVIHFKKSAINLSVDSDMNNNVSIISKNLNKTKEVKNMLKYRFKISVQMNIRTNLKFYQNNDPKDKSSIVQECLLYNCPKVLDIPSLSHCQNKN</sequence>
<accession>A0ABD2CUJ8</accession>
<proteinExistence type="predicted"/>
<dbReference type="EMBL" id="JAYRBN010000031">
    <property type="protein sequence ID" value="KAL2748757.1"/>
    <property type="molecule type" value="Genomic_DNA"/>
</dbReference>
<protein>
    <submittedName>
        <fullName evidence="1">Transposable element Tcb2 transposase</fullName>
    </submittedName>
</protein>
<evidence type="ECO:0000313" key="2">
    <source>
        <dbReference type="Proteomes" id="UP001607303"/>
    </source>
</evidence>
<keyword evidence="2" id="KW-1185">Reference proteome</keyword>
<comment type="caution">
    <text evidence="1">The sequence shown here is derived from an EMBL/GenBank/DDBJ whole genome shotgun (WGS) entry which is preliminary data.</text>
</comment>
<dbReference type="Proteomes" id="UP001607303">
    <property type="component" value="Unassembled WGS sequence"/>
</dbReference>
<organism evidence="1 2">
    <name type="scientific">Vespula maculifrons</name>
    <name type="common">Eastern yellow jacket</name>
    <name type="synonym">Wasp</name>
    <dbReference type="NCBI Taxonomy" id="7453"/>
    <lineage>
        <taxon>Eukaryota</taxon>
        <taxon>Metazoa</taxon>
        <taxon>Ecdysozoa</taxon>
        <taxon>Arthropoda</taxon>
        <taxon>Hexapoda</taxon>
        <taxon>Insecta</taxon>
        <taxon>Pterygota</taxon>
        <taxon>Neoptera</taxon>
        <taxon>Endopterygota</taxon>
        <taxon>Hymenoptera</taxon>
        <taxon>Apocrita</taxon>
        <taxon>Aculeata</taxon>
        <taxon>Vespoidea</taxon>
        <taxon>Vespidae</taxon>
        <taxon>Vespinae</taxon>
        <taxon>Vespula</taxon>
    </lineage>
</organism>